<sequence length="524" mass="60583">MLKEKNHYKEGLPINVITANIIEYPIHFHDDIEVVYVLEGSIGLKNGYYSYVLNQGDIFILNDREIHSFYHTDQPNMVMMLQMDIAFFSKYYGNLKNSFFVTDMKDEDDEGLEALRNLLGRIMLDVLEKGYGYEYKVIEATHNLLANLLANFQYFTMEDGKFVNEAKNIGNKVLAGRLNRITDYMYENYSRRLTLNEIAEQEHLSIYYLSHVIKEATGLSFQELLSFIRVEESEKLLLGTNKKIGAISEESGFSAIRYYIKYFTKWFGMHPLEYRKKYTGNVSSRETHAQYILSKPDEIKKAIRNQTKELFAKDQQEKGSALTIVSLDLDQPRRHKTPVENGIAALFEKNCMHPAAFAYKMLTALNEHIIVEEENYIISKPHKSSSDKESFSILFYNLTDKVRVIALKEQSLEDTYRELDNFNDRAEILVKISGMSGEYKLSRYKFSKDNILMSYKVKLGNSHSVSKREKLTNRWAMTPTVSFSAINAADTLSIQSHLSGFGAELILIDHVSDQEERNVPFYGK</sequence>
<gene>
    <name evidence="1" type="ORF">FRZ06_14540</name>
</gene>
<accession>A0ACD1ADY3</accession>
<evidence type="ECO:0000313" key="2">
    <source>
        <dbReference type="Proteomes" id="UP000594014"/>
    </source>
</evidence>
<evidence type="ECO:0000313" key="1">
    <source>
        <dbReference type="EMBL" id="QOX64471.1"/>
    </source>
</evidence>
<dbReference type="Proteomes" id="UP000594014">
    <property type="component" value="Chromosome"/>
</dbReference>
<keyword evidence="2" id="KW-1185">Reference proteome</keyword>
<proteinExistence type="predicted"/>
<dbReference type="EMBL" id="CP042469">
    <property type="protein sequence ID" value="QOX64471.1"/>
    <property type="molecule type" value="Genomic_DNA"/>
</dbReference>
<organism evidence="1 2">
    <name type="scientific">Anoxybacterium hadale</name>
    <dbReference type="NCBI Taxonomy" id="3408580"/>
    <lineage>
        <taxon>Bacteria</taxon>
        <taxon>Bacillati</taxon>
        <taxon>Bacillota</taxon>
        <taxon>Clostridia</taxon>
        <taxon>Peptostreptococcales</taxon>
        <taxon>Anaerovoracaceae</taxon>
        <taxon>Anoxybacterium</taxon>
    </lineage>
</organism>
<name>A0ACD1ADY3_9FIRM</name>
<reference evidence="1" key="1">
    <citation type="submission" date="2019-08" db="EMBL/GenBank/DDBJ databases">
        <title>Genome sequence of Clostridiales bacterium MT110.</title>
        <authorList>
            <person name="Cao J."/>
        </authorList>
    </citation>
    <scope>NUCLEOTIDE SEQUENCE</scope>
    <source>
        <strain evidence="1">MT110</strain>
    </source>
</reference>
<protein>
    <submittedName>
        <fullName evidence="1">Helix-turn-helix domain-containing protein</fullName>
    </submittedName>
</protein>